<dbReference type="AlphaFoldDB" id="A0A0G0LFD7"/>
<dbReference type="Proteomes" id="UP000033934">
    <property type="component" value="Unassembled WGS sequence"/>
</dbReference>
<dbReference type="PANTHER" id="PTHR46580">
    <property type="entry name" value="SENSOR KINASE-RELATED"/>
    <property type="match status" value="1"/>
</dbReference>
<dbReference type="SUPFAM" id="SSF69318">
    <property type="entry name" value="Integrin alpha N-terminal domain"/>
    <property type="match status" value="1"/>
</dbReference>
<dbReference type="InterPro" id="IPR028994">
    <property type="entry name" value="Integrin_alpha_N"/>
</dbReference>
<name>A0A0G0LFD7_9BACT</name>
<feature type="region of interest" description="Disordered" evidence="2">
    <location>
        <begin position="336"/>
        <end position="358"/>
    </location>
</feature>
<protein>
    <submittedName>
        <fullName evidence="3">FG-GAP repeat domain protein</fullName>
    </submittedName>
</protein>
<evidence type="ECO:0000313" key="4">
    <source>
        <dbReference type="Proteomes" id="UP000033934"/>
    </source>
</evidence>
<keyword evidence="1" id="KW-0732">Signal</keyword>
<sequence>MKIYRNDGNNQFTDVSELGSNSFPDIATSSIAWGDYDNDGNLDLAMTGEEIDWVKRGYEPFTRIYHNDGQDQFSLLTNLTPLLWGGVAWGDLNNDGLLDLIASGHAATGDCLLVYLNQNSSISETNKKKIGTNRSGDIELVDYDNDGDLDISAFNDQDNQTFEIYKNNGSGSFSNKFSPDPTLVGYGLRTGSAWGDYDNDGDLDLVISASGYSVNPYTYIYNNNHGIFTKVFSILDQTVIPSWGDYDNDGDLDVAFTGFQYFTGDPWPYATASVYKNNGNNTFQDIGSEIPKFGGWDTSSIAWGDYDNDGDLDFLITGEDENNFFHSKIMKNLTADTDQFNRPNQKPTPPTNLSSKVSGDTTTFAWSISTNGRSDTETPEPGLYYNFRLGTTSGGQQIVSGTNGTPLLGNYLRPKFTAWLPTRLFGRKINNLPHGKYFWSVQTIDSGLKTSDWSTERVLNVP</sequence>
<organism evidence="3 4">
    <name type="scientific">Berkelbacteria bacterium GW2011_GWA2_38_9</name>
    <dbReference type="NCBI Taxonomy" id="1618334"/>
    <lineage>
        <taxon>Bacteria</taxon>
        <taxon>Candidatus Berkelbacteria</taxon>
    </lineage>
</organism>
<dbReference type="Gene3D" id="2.130.10.130">
    <property type="entry name" value="Integrin alpha, N-terminal"/>
    <property type="match status" value="1"/>
</dbReference>
<evidence type="ECO:0000256" key="2">
    <source>
        <dbReference type="SAM" id="MobiDB-lite"/>
    </source>
</evidence>
<dbReference type="PATRIC" id="fig|1618334.3.peg.332"/>
<comment type="caution">
    <text evidence="3">The sequence shown here is derived from an EMBL/GenBank/DDBJ whole genome shotgun (WGS) entry which is preliminary data.</text>
</comment>
<dbReference type="Gene3D" id="2.60.40.10">
    <property type="entry name" value="Immunoglobulins"/>
    <property type="match status" value="1"/>
</dbReference>
<reference evidence="3 4" key="1">
    <citation type="journal article" date="2015" name="Nature">
        <title>rRNA introns, odd ribosomes, and small enigmatic genomes across a large radiation of phyla.</title>
        <authorList>
            <person name="Brown C.T."/>
            <person name="Hug L.A."/>
            <person name="Thomas B.C."/>
            <person name="Sharon I."/>
            <person name="Castelle C.J."/>
            <person name="Singh A."/>
            <person name="Wilkins M.J."/>
            <person name="Williams K.H."/>
            <person name="Banfield J.F."/>
        </authorList>
    </citation>
    <scope>NUCLEOTIDE SEQUENCE [LARGE SCALE GENOMIC DNA]</scope>
</reference>
<gene>
    <name evidence="3" type="ORF">UT11_C0019G0007</name>
</gene>
<accession>A0A0G0LFD7</accession>
<dbReference type="PANTHER" id="PTHR46580:SF4">
    <property type="entry name" value="ATP_GTP-BINDING PROTEIN"/>
    <property type="match status" value="1"/>
</dbReference>
<dbReference type="InterPro" id="IPR013517">
    <property type="entry name" value="FG-GAP"/>
</dbReference>
<proteinExistence type="predicted"/>
<evidence type="ECO:0000256" key="1">
    <source>
        <dbReference type="ARBA" id="ARBA00022729"/>
    </source>
</evidence>
<evidence type="ECO:0000313" key="3">
    <source>
        <dbReference type="EMBL" id="KKQ89782.1"/>
    </source>
</evidence>
<dbReference type="InterPro" id="IPR013783">
    <property type="entry name" value="Ig-like_fold"/>
</dbReference>
<dbReference type="Pfam" id="PF13517">
    <property type="entry name" value="FG-GAP_3"/>
    <property type="match status" value="3"/>
</dbReference>
<dbReference type="EMBL" id="LBVO01000019">
    <property type="protein sequence ID" value="KKQ89782.1"/>
    <property type="molecule type" value="Genomic_DNA"/>
</dbReference>